<dbReference type="EMBL" id="UHAQ01000002">
    <property type="protein sequence ID" value="SUK37324.1"/>
    <property type="molecule type" value="Genomic_DNA"/>
</dbReference>
<name>A0A380DMP2_STAAU</name>
<evidence type="ECO:0000313" key="3">
    <source>
        <dbReference type="Proteomes" id="UP000254502"/>
    </source>
</evidence>
<gene>
    <name evidence="2" type="ORF">NCTC5664_00748</name>
</gene>
<reference evidence="2 3" key="1">
    <citation type="submission" date="2018-06" db="EMBL/GenBank/DDBJ databases">
        <authorList>
            <consortium name="Pathogen Informatics"/>
            <person name="Doyle S."/>
        </authorList>
    </citation>
    <scope>NUCLEOTIDE SEQUENCE [LARGE SCALE GENOMIC DNA]</scope>
    <source>
        <strain evidence="2 3">NCTC5664</strain>
    </source>
</reference>
<evidence type="ECO:0000313" key="2">
    <source>
        <dbReference type="EMBL" id="SUK37324.1"/>
    </source>
</evidence>
<protein>
    <submittedName>
        <fullName evidence="2">Integral membrane protein</fullName>
    </submittedName>
</protein>
<dbReference type="Proteomes" id="UP000254502">
    <property type="component" value="Unassembled WGS sequence"/>
</dbReference>
<dbReference type="AlphaFoldDB" id="A0A380DMP2"/>
<keyword evidence="1" id="KW-0472">Membrane</keyword>
<keyword evidence="1" id="KW-1133">Transmembrane helix</keyword>
<evidence type="ECO:0000256" key="1">
    <source>
        <dbReference type="SAM" id="Phobius"/>
    </source>
</evidence>
<organism evidence="2 3">
    <name type="scientific">Staphylococcus aureus</name>
    <dbReference type="NCBI Taxonomy" id="1280"/>
    <lineage>
        <taxon>Bacteria</taxon>
        <taxon>Bacillati</taxon>
        <taxon>Bacillota</taxon>
        <taxon>Bacilli</taxon>
        <taxon>Bacillales</taxon>
        <taxon>Staphylococcaceae</taxon>
        <taxon>Staphylococcus</taxon>
    </lineage>
</organism>
<proteinExistence type="predicted"/>
<keyword evidence="1" id="KW-0812">Transmembrane</keyword>
<sequence length="40" mass="4195">MLGAFLTSLQMGLYMFIVLTIGASMLVAGVFGGQKQANTN</sequence>
<accession>A0A380DMP2</accession>
<feature type="transmembrane region" description="Helical" evidence="1">
    <location>
        <begin position="12"/>
        <end position="32"/>
    </location>
</feature>